<dbReference type="EMBL" id="CAMXCT030002291">
    <property type="protein sequence ID" value="CAL4784416.1"/>
    <property type="molecule type" value="Genomic_DNA"/>
</dbReference>
<name>A0A9P1CSV5_9DINO</name>
<dbReference type="AlphaFoldDB" id="A0A9P1CSV5"/>
<comment type="caution">
    <text evidence="1">The sequence shown here is derived from an EMBL/GenBank/DDBJ whole genome shotgun (WGS) entry which is preliminary data.</text>
</comment>
<evidence type="ECO:0000313" key="3">
    <source>
        <dbReference type="Proteomes" id="UP001152797"/>
    </source>
</evidence>
<dbReference type="Proteomes" id="UP001152797">
    <property type="component" value="Unassembled WGS sequence"/>
</dbReference>
<accession>A0A9P1CSV5</accession>
<keyword evidence="3" id="KW-1185">Reference proteome</keyword>
<proteinExistence type="predicted"/>
<dbReference type="EMBL" id="CAMXCT020002291">
    <property type="protein sequence ID" value="CAL1150479.1"/>
    <property type="molecule type" value="Genomic_DNA"/>
</dbReference>
<organism evidence="1">
    <name type="scientific">Cladocopium goreaui</name>
    <dbReference type="NCBI Taxonomy" id="2562237"/>
    <lineage>
        <taxon>Eukaryota</taxon>
        <taxon>Sar</taxon>
        <taxon>Alveolata</taxon>
        <taxon>Dinophyceae</taxon>
        <taxon>Suessiales</taxon>
        <taxon>Symbiodiniaceae</taxon>
        <taxon>Cladocopium</taxon>
    </lineage>
</organism>
<evidence type="ECO:0000313" key="1">
    <source>
        <dbReference type="EMBL" id="CAI3997104.1"/>
    </source>
</evidence>
<dbReference type="EMBL" id="CAMXCT010002291">
    <property type="protein sequence ID" value="CAI3997104.1"/>
    <property type="molecule type" value="Genomic_DNA"/>
</dbReference>
<gene>
    <name evidence="1" type="ORF">C1SCF055_LOCUS23519</name>
</gene>
<reference evidence="1" key="1">
    <citation type="submission" date="2022-10" db="EMBL/GenBank/DDBJ databases">
        <authorList>
            <person name="Chen Y."/>
            <person name="Dougan E. K."/>
            <person name="Chan C."/>
            <person name="Rhodes N."/>
            <person name="Thang M."/>
        </authorList>
    </citation>
    <scope>NUCLEOTIDE SEQUENCE</scope>
</reference>
<evidence type="ECO:0000313" key="2">
    <source>
        <dbReference type="EMBL" id="CAL4784416.1"/>
    </source>
</evidence>
<dbReference type="OrthoDB" id="406470at2759"/>
<protein>
    <submittedName>
        <fullName evidence="1">Uncharacterized protein</fullName>
    </submittedName>
</protein>
<sequence length="422" mass="48827">MSLAATPEIIMVRMYNPATLEIEWQPLPVLFPDTLLQALWQAGEDVFRYCLFGKMTEDETLQFWKHIEKHCPWFQSSPAYNWEWKQKVASVGTYGDEIQCYKNSECGVVSVTAWTAEFSTQNNPLLRYFPIAVWSEHCESEFTFADLEKEMIERWRRLTDPSLTWPWTSSGYLIAFTFCQGAALIYMCEAGYFGQVMGLPGLYVDRLAPALRRAHRDFLLFKKMHKLSCSQPRFTPARLNRKVQTSFPALQSKAVASKVLTFWLANRATTFAQRPDATKADRIMAICLYAYSKMIMVMDEADHLMTERQAADFHGWVIKHLHSYIWLHGHGMMPGAARTMPGRRCWLLLPKLHHLWHLSWDTLQNRVNPKTCLLLSAESFIGDIGRVARSCHRSTVSIRTLERWAVKMALKIEALKEELRGN</sequence>
<reference evidence="2 3" key="2">
    <citation type="submission" date="2024-05" db="EMBL/GenBank/DDBJ databases">
        <authorList>
            <person name="Chen Y."/>
            <person name="Shah S."/>
            <person name="Dougan E. K."/>
            <person name="Thang M."/>
            <person name="Chan C."/>
        </authorList>
    </citation>
    <scope>NUCLEOTIDE SEQUENCE [LARGE SCALE GENOMIC DNA]</scope>
</reference>